<protein>
    <submittedName>
        <fullName evidence="3">Uncharacterized protein</fullName>
    </submittedName>
</protein>
<evidence type="ECO:0000313" key="3">
    <source>
        <dbReference type="WBParaSite" id="L893_g7001.t1"/>
    </source>
</evidence>
<feature type="chain" id="PRO_5009314818" evidence="1">
    <location>
        <begin position="19"/>
        <end position="72"/>
    </location>
</feature>
<feature type="signal peptide" evidence="1">
    <location>
        <begin position="1"/>
        <end position="18"/>
    </location>
</feature>
<dbReference type="AlphaFoldDB" id="A0A1I8AM32"/>
<proteinExistence type="predicted"/>
<dbReference type="WBParaSite" id="L893_g7001.t1">
    <property type="protein sequence ID" value="L893_g7001.t1"/>
    <property type="gene ID" value="L893_g7001"/>
</dbReference>
<reference evidence="3" key="1">
    <citation type="submission" date="2016-11" db="UniProtKB">
        <authorList>
            <consortium name="WormBaseParasite"/>
        </authorList>
    </citation>
    <scope>IDENTIFICATION</scope>
</reference>
<evidence type="ECO:0000256" key="1">
    <source>
        <dbReference type="SAM" id="SignalP"/>
    </source>
</evidence>
<dbReference type="Proteomes" id="UP000095287">
    <property type="component" value="Unplaced"/>
</dbReference>
<keyword evidence="2" id="KW-1185">Reference proteome</keyword>
<organism evidence="2 3">
    <name type="scientific">Steinernema glaseri</name>
    <dbReference type="NCBI Taxonomy" id="37863"/>
    <lineage>
        <taxon>Eukaryota</taxon>
        <taxon>Metazoa</taxon>
        <taxon>Ecdysozoa</taxon>
        <taxon>Nematoda</taxon>
        <taxon>Chromadorea</taxon>
        <taxon>Rhabditida</taxon>
        <taxon>Tylenchina</taxon>
        <taxon>Panagrolaimomorpha</taxon>
        <taxon>Strongyloidoidea</taxon>
        <taxon>Steinernematidae</taxon>
        <taxon>Steinernema</taxon>
    </lineage>
</organism>
<sequence>MKLCVLIVALVLLIGVFAEVDSDAFKPKKPFRVVKKPAKANGAKHGGIAERLPTRRGETQILYFPHVHPSCL</sequence>
<keyword evidence="1" id="KW-0732">Signal</keyword>
<accession>A0A1I8AM32</accession>
<name>A0A1I8AM32_9BILA</name>
<evidence type="ECO:0000313" key="2">
    <source>
        <dbReference type="Proteomes" id="UP000095287"/>
    </source>
</evidence>